<dbReference type="InterPro" id="IPR014001">
    <property type="entry name" value="Helicase_ATP-bd"/>
</dbReference>
<keyword evidence="4" id="KW-0378">Hydrolase</keyword>
<dbReference type="Gene3D" id="3.40.50.300">
    <property type="entry name" value="P-loop containing nucleotide triphosphate hydrolases"/>
    <property type="match status" value="2"/>
</dbReference>
<accession>A0A2N1JFP0</accession>
<dbReference type="GO" id="GO:0016787">
    <property type="term" value="F:hydrolase activity"/>
    <property type="evidence" value="ECO:0007669"/>
    <property type="project" value="UniProtKB-KW"/>
</dbReference>
<gene>
    <name evidence="12" type="primary">DBP9</name>
    <name evidence="12" type="ORF">MVES_000044</name>
</gene>
<keyword evidence="7" id="KW-0694">RNA-binding</keyword>
<dbReference type="InterPro" id="IPR027417">
    <property type="entry name" value="P-loop_NTPase"/>
</dbReference>
<evidence type="ECO:0000256" key="5">
    <source>
        <dbReference type="ARBA" id="ARBA00022806"/>
    </source>
</evidence>
<protein>
    <recommendedName>
        <fullName evidence="2">RNA helicase</fullName>
        <ecNumber evidence="2">3.6.4.13</ecNumber>
    </recommendedName>
</protein>
<comment type="similarity">
    <text evidence="8">Belongs to the DEAD box helicase family. DDX56/DBP9 subfamily.</text>
</comment>
<evidence type="ECO:0000256" key="9">
    <source>
        <dbReference type="ARBA" id="ARBA00047984"/>
    </source>
</evidence>
<evidence type="ECO:0000259" key="11">
    <source>
        <dbReference type="PROSITE" id="PS51194"/>
    </source>
</evidence>
<evidence type="ECO:0000256" key="6">
    <source>
        <dbReference type="ARBA" id="ARBA00022840"/>
    </source>
</evidence>
<evidence type="ECO:0000256" key="7">
    <source>
        <dbReference type="ARBA" id="ARBA00022884"/>
    </source>
</evidence>
<reference evidence="12 13" key="1">
    <citation type="submission" date="2017-10" db="EMBL/GenBank/DDBJ databases">
        <title>A novel species of cold-tolerant Malassezia isolated from bats.</title>
        <authorList>
            <person name="Lorch J.M."/>
            <person name="Palmer J.M."/>
            <person name="Vanderwolf K.J."/>
            <person name="Schmidt K.Z."/>
            <person name="Verant M.L."/>
            <person name="Weller T.J."/>
            <person name="Blehert D.S."/>
        </authorList>
    </citation>
    <scope>NUCLEOTIDE SEQUENCE [LARGE SCALE GENOMIC DNA]</scope>
    <source>
        <strain evidence="12 13">NWHC:44797-103</strain>
    </source>
</reference>
<dbReference type="SMART" id="SM00490">
    <property type="entry name" value="HELICc"/>
    <property type="match status" value="1"/>
</dbReference>
<dbReference type="InterPro" id="IPR050079">
    <property type="entry name" value="DEAD_box_RNA_helicase"/>
</dbReference>
<keyword evidence="5" id="KW-0347">Helicase</keyword>
<dbReference type="Pfam" id="PF10257">
    <property type="entry name" value="RAI16-like"/>
    <property type="match status" value="1"/>
</dbReference>
<evidence type="ECO:0000313" key="12">
    <source>
        <dbReference type="EMBL" id="PKI85359.1"/>
    </source>
</evidence>
<evidence type="ECO:0000256" key="4">
    <source>
        <dbReference type="ARBA" id="ARBA00022801"/>
    </source>
</evidence>
<dbReference type="AlphaFoldDB" id="A0A2N1JFP0"/>
<dbReference type="Pfam" id="PF00270">
    <property type="entry name" value="DEAD"/>
    <property type="match status" value="1"/>
</dbReference>
<name>A0A2N1JFP0_9BASI</name>
<dbReference type="InterPro" id="IPR019384">
    <property type="entry name" value="FHIP"/>
</dbReference>
<evidence type="ECO:0000256" key="8">
    <source>
        <dbReference type="ARBA" id="ARBA00038041"/>
    </source>
</evidence>
<keyword evidence="13" id="KW-1185">Reference proteome</keyword>
<evidence type="ECO:0000256" key="1">
    <source>
        <dbReference type="ARBA" id="ARBA00003706"/>
    </source>
</evidence>
<dbReference type="PROSITE" id="PS51194">
    <property type="entry name" value="HELICASE_CTER"/>
    <property type="match status" value="1"/>
</dbReference>
<dbReference type="SMART" id="SM00487">
    <property type="entry name" value="DEXDc"/>
    <property type="match status" value="1"/>
</dbReference>
<evidence type="ECO:0000256" key="2">
    <source>
        <dbReference type="ARBA" id="ARBA00012552"/>
    </source>
</evidence>
<dbReference type="InterPro" id="IPR001650">
    <property type="entry name" value="Helicase_C-like"/>
</dbReference>
<feature type="domain" description="Helicase C-terminal" evidence="11">
    <location>
        <begin position="241"/>
        <end position="445"/>
    </location>
</feature>
<dbReference type="InterPro" id="IPR011545">
    <property type="entry name" value="DEAD/DEAH_box_helicase_dom"/>
</dbReference>
<keyword evidence="6" id="KW-0067">ATP-binding</keyword>
<comment type="function">
    <text evidence="1">ATP-binding RNA helicase involved in the biogenesis of 60S ribosomal subunits and is required for the normal formation of 25S and 5.8S rRNAs.</text>
</comment>
<dbReference type="Proteomes" id="UP000232875">
    <property type="component" value="Unassembled WGS sequence"/>
</dbReference>
<dbReference type="SUPFAM" id="SSF52540">
    <property type="entry name" value="P-loop containing nucleoside triphosphate hydrolases"/>
    <property type="match status" value="1"/>
</dbReference>
<dbReference type="GO" id="GO:0005829">
    <property type="term" value="C:cytosol"/>
    <property type="evidence" value="ECO:0007669"/>
    <property type="project" value="TreeGrafter"/>
</dbReference>
<dbReference type="EMBL" id="KZ454987">
    <property type="protein sequence ID" value="PKI85359.1"/>
    <property type="molecule type" value="Genomic_DNA"/>
</dbReference>
<sequence length="601" mass="67471">MSEEKQVETQGFHAFAHLLDARILRALANLGYGKPTPVQRESIEYSLSGKTRDILAKARTGSGKTLAYGLPIIQKIILAKSAISRSSPNYAGTRALILVPTRELAEQVNRQLSEVLTFSRDEVQVTNVARSVSNSVQKLLLSEKPDVVVATPSRALACLRSQDLVLSESLQSLVIDEADLIFSYGHDTEVKAILGEGFLSRNFQTFLMSATLGDDTEALRGLVLKDPVVLKLKDDVSLSQNLLQYYVNTSEENKFLLIYVILKLRLIRGKCLLFVNDIDRCYRLKLFLEQFGLRTCVLNEELPVNSRFHIVEEFNKGKYDYIIATDTTTDQTSAEKGSNAKASSTSKDYGVSRGIDFVAVACVVNFDLPTSERAYTHRIGRTARAGNTGTALSFVVPSQEFGKKKAIGCPTCRNDETVWQRIEKDQQISGNVGPEGIQLWKYDKKQVDAFRYRMEDALRSVTRTGIKEARIQEIKNEILNSKALKAHFEENPKDLEYLRHDPPGQHFRDGLENTGIVPSLHQFASTLLTEDKTTKSMLLGACMEYVLENTVFEGMLGLCIADEPHGIKREMILMFSRLVRELRHLLPCYQAKFTKVLVKKQ</sequence>
<evidence type="ECO:0000259" key="10">
    <source>
        <dbReference type="PROSITE" id="PS51192"/>
    </source>
</evidence>
<dbReference type="GO" id="GO:0003723">
    <property type="term" value="F:RNA binding"/>
    <property type="evidence" value="ECO:0007669"/>
    <property type="project" value="UniProtKB-KW"/>
</dbReference>
<dbReference type="PROSITE" id="PS51192">
    <property type="entry name" value="HELICASE_ATP_BIND_1"/>
    <property type="match status" value="1"/>
</dbReference>
<keyword evidence="3" id="KW-0547">Nucleotide-binding</keyword>
<dbReference type="EC" id="3.6.4.13" evidence="2"/>
<dbReference type="Pfam" id="PF00271">
    <property type="entry name" value="Helicase_C"/>
    <property type="match status" value="1"/>
</dbReference>
<proteinExistence type="inferred from homology"/>
<evidence type="ECO:0000256" key="3">
    <source>
        <dbReference type="ARBA" id="ARBA00022741"/>
    </source>
</evidence>
<dbReference type="STRING" id="2020962.A0A2N1JFP0"/>
<dbReference type="GO" id="GO:0005524">
    <property type="term" value="F:ATP binding"/>
    <property type="evidence" value="ECO:0007669"/>
    <property type="project" value="UniProtKB-KW"/>
</dbReference>
<dbReference type="PANTHER" id="PTHR47959:SF21">
    <property type="entry name" value="DEAD-BOX HELICASE 56"/>
    <property type="match status" value="1"/>
</dbReference>
<comment type="catalytic activity">
    <reaction evidence="9">
        <text>ATP + H2O = ADP + phosphate + H(+)</text>
        <dbReference type="Rhea" id="RHEA:13065"/>
        <dbReference type="ChEBI" id="CHEBI:15377"/>
        <dbReference type="ChEBI" id="CHEBI:15378"/>
        <dbReference type="ChEBI" id="CHEBI:30616"/>
        <dbReference type="ChEBI" id="CHEBI:43474"/>
        <dbReference type="ChEBI" id="CHEBI:456216"/>
        <dbReference type="EC" id="3.6.4.13"/>
    </reaction>
</comment>
<feature type="domain" description="Helicase ATP-binding" evidence="10">
    <location>
        <begin position="45"/>
        <end position="230"/>
    </location>
</feature>
<dbReference type="CDD" id="cd17961">
    <property type="entry name" value="DEADc_DDX56"/>
    <property type="match status" value="1"/>
</dbReference>
<dbReference type="OrthoDB" id="1191041at2759"/>
<dbReference type="PANTHER" id="PTHR47959">
    <property type="entry name" value="ATP-DEPENDENT RNA HELICASE RHLE-RELATED"/>
    <property type="match status" value="1"/>
</dbReference>
<dbReference type="CDD" id="cd18787">
    <property type="entry name" value="SF2_C_DEAD"/>
    <property type="match status" value="1"/>
</dbReference>
<dbReference type="GO" id="GO:0003724">
    <property type="term" value="F:RNA helicase activity"/>
    <property type="evidence" value="ECO:0007669"/>
    <property type="project" value="UniProtKB-EC"/>
</dbReference>
<organism evidence="12 13">
    <name type="scientific">Malassezia vespertilionis</name>
    <dbReference type="NCBI Taxonomy" id="2020962"/>
    <lineage>
        <taxon>Eukaryota</taxon>
        <taxon>Fungi</taxon>
        <taxon>Dikarya</taxon>
        <taxon>Basidiomycota</taxon>
        <taxon>Ustilaginomycotina</taxon>
        <taxon>Malasseziomycetes</taxon>
        <taxon>Malasseziales</taxon>
        <taxon>Malasseziaceae</taxon>
        <taxon>Malassezia</taxon>
    </lineage>
</organism>
<evidence type="ECO:0000313" key="13">
    <source>
        <dbReference type="Proteomes" id="UP000232875"/>
    </source>
</evidence>